<keyword evidence="2" id="KW-1003">Cell membrane</keyword>
<dbReference type="Pfam" id="PF07690">
    <property type="entry name" value="MFS_1"/>
    <property type="match status" value="1"/>
</dbReference>
<evidence type="ECO:0000313" key="8">
    <source>
        <dbReference type="EMBL" id="PKY73056.1"/>
    </source>
</evidence>
<accession>A0A2I1IPJ9</accession>
<evidence type="ECO:0000256" key="5">
    <source>
        <dbReference type="ARBA" id="ARBA00023136"/>
    </source>
</evidence>
<name>A0A2I1IPJ9_9ACTO</name>
<evidence type="ECO:0000256" key="2">
    <source>
        <dbReference type="ARBA" id="ARBA00022475"/>
    </source>
</evidence>
<dbReference type="STRING" id="33007.HMPREF3198_00657"/>
<keyword evidence="4 6" id="KW-1133">Transmembrane helix</keyword>
<feature type="transmembrane region" description="Helical" evidence="6">
    <location>
        <begin position="112"/>
        <end position="130"/>
    </location>
</feature>
<evidence type="ECO:0000256" key="3">
    <source>
        <dbReference type="ARBA" id="ARBA00022692"/>
    </source>
</evidence>
<keyword evidence="9" id="KW-1185">Reference proteome</keyword>
<dbReference type="EMBL" id="PKKO01000001">
    <property type="protein sequence ID" value="PKY73056.1"/>
    <property type="molecule type" value="Genomic_DNA"/>
</dbReference>
<feature type="transmembrane region" description="Helical" evidence="6">
    <location>
        <begin position="323"/>
        <end position="342"/>
    </location>
</feature>
<gene>
    <name evidence="8" type="ORF">CYJ19_00215</name>
</gene>
<dbReference type="PANTHER" id="PTHR43124:SF3">
    <property type="entry name" value="CHLORAMPHENICOL EFFLUX PUMP RV0191"/>
    <property type="match status" value="1"/>
</dbReference>
<dbReference type="SUPFAM" id="SSF103473">
    <property type="entry name" value="MFS general substrate transporter"/>
    <property type="match status" value="1"/>
</dbReference>
<evidence type="ECO:0000256" key="1">
    <source>
        <dbReference type="ARBA" id="ARBA00004651"/>
    </source>
</evidence>
<feature type="transmembrane region" description="Helical" evidence="6">
    <location>
        <begin position="354"/>
        <end position="372"/>
    </location>
</feature>
<dbReference type="PROSITE" id="PS50850">
    <property type="entry name" value="MFS"/>
    <property type="match status" value="1"/>
</dbReference>
<keyword evidence="3 6" id="KW-0812">Transmembrane</keyword>
<evidence type="ECO:0000256" key="4">
    <source>
        <dbReference type="ARBA" id="ARBA00022989"/>
    </source>
</evidence>
<keyword evidence="5 6" id="KW-0472">Membrane</keyword>
<feature type="transmembrane region" description="Helical" evidence="6">
    <location>
        <begin position="266"/>
        <end position="287"/>
    </location>
</feature>
<feature type="transmembrane region" description="Helical" evidence="6">
    <location>
        <begin position="87"/>
        <end position="106"/>
    </location>
</feature>
<feature type="transmembrane region" description="Helical" evidence="6">
    <location>
        <begin position="59"/>
        <end position="80"/>
    </location>
</feature>
<feature type="domain" description="Major facilitator superfamily (MFS) profile" evidence="7">
    <location>
        <begin position="22"/>
        <end position="419"/>
    </location>
</feature>
<dbReference type="InterPro" id="IPR011701">
    <property type="entry name" value="MFS"/>
</dbReference>
<dbReference type="GeneID" id="35866026"/>
<evidence type="ECO:0000259" key="7">
    <source>
        <dbReference type="PROSITE" id="PS50850"/>
    </source>
</evidence>
<dbReference type="Gene3D" id="1.20.1250.20">
    <property type="entry name" value="MFS general substrate transporter like domains"/>
    <property type="match status" value="2"/>
</dbReference>
<dbReference type="GO" id="GO:0022857">
    <property type="term" value="F:transmembrane transporter activity"/>
    <property type="evidence" value="ECO:0007669"/>
    <property type="project" value="InterPro"/>
</dbReference>
<feature type="transmembrane region" description="Helical" evidence="6">
    <location>
        <begin position="299"/>
        <end position="317"/>
    </location>
</feature>
<evidence type="ECO:0000313" key="9">
    <source>
        <dbReference type="Proteomes" id="UP000235122"/>
    </source>
</evidence>
<dbReference type="AlphaFoldDB" id="A0A2I1IPJ9"/>
<feature type="transmembrane region" description="Helical" evidence="6">
    <location>
        <begin position="182"/>
        <end position="204"/>
    </location>
</feature>
<dbReference type="InterPro" id="IPR020846">
    <property type="entry name" value="MFS_dom"/>
</dbReference>
<comment type="subcellular location">
    <subcellularLocation>
        <location evidence="1">Cell membrane</location>
        <topology evidence="1">Multi-pass membrane protein</topology>
    </subcellularLocation>
</comment>
<dbReference type="InterPro" id="IPR050189">
    <property type="entry name" value="MFS_Efflux_Transporters"/>
</dbReference>
<dbReference type="Proteomes" id="UP000235122">
    <property type="component" value="Unassembled WGS sequence"/>
</dbReference>
<dbReference type="GO" id="GO:0005886">
    <property type="term" value="C:plasma membrane"/>
    <property type="evidence" value="ECO:0007669"/>
    <property type="project" value="UniProtKB-SubCell"/>
</dbReference>
<dbReference type="InterPro" id="IPR036259">
    <property type="entry name" value="MFS_trans_sf"/>
</dbReference>
<dbReference type="PANTHER" id="PTHR43124">
    <property type="entry name" value="PURINE EFFLUX PUMP PBUE"/>
    <property type="match status" value="1"/>
</dbReference>
<feature type="transmembrane region" description="Helical" evidence="6">
    <location>
        <begin position="20"/>
        <end position="39"/>
    </location>
</feature>
<comment type="caution">
    <text evidence="8">The sequence shown here is derived from an EMBL/GenBank/DDBJ whole genome shotgun (WGS) entry which is preliminary data.</text>
</comment>
<reference evidence="8 9" key="1">
    <citation type="submission" date="2017-12" db="EMBL/GenBank/DDBJ databases">
        <title>Phylogenetic diversity of female urinary microbiome.</title>
        <authorList>
            <person name="Thomas-White K."/>
            <person name="Wolfe A.J."/>
        </authorList>
    </citation>
    <scope>NUCLEOTIDE SEQUENCE [LARGE SCALE GENOMIC DNA]</scope>
    <source>
        <strain evidence="8 9">UMB0402</strain>
    </source>
</reference>
<organism evidence="8 9">
    <name type="scientific">Winkia neuii</name>
    <dbReference type="NCBI Taxonomy" id="33007"/>
    <lineage>
        <taxon>Bacteria</taxon>
        <taxon>Bacillati</taxon>
        <taxon>Actinomycetota</taxon>
        <taxon>Actinomycetes</taxon>
        <taxon>Actinomycetales</taxon>
        <taxon>Actinomycetaceae</taxon>
        <taxon>Winkia</taxon>
    </lineage>
</organism>
<feature type="transmembrane region" description="Helical" evidence="6">
    <location>
        <begin position="150"/>
        <end position="170"/>
    </location>
</feature>
<dbReference type="CDD" id="cd06174">
    <property type="entry name" value="MFS"/>
    <property type="match status" value="1"/>
</dbReference>
<feature type="transmembrane region" description="Helical" evidence="6">
    <location>
        <begin position="392"/>
        <end position="418"/>
    </location>
</feature>
<feature type="transmembrane region" description="Helical" evidence="6">
    <location>
        <begin position="225"/>
        <end position="246"/>
    </location>
</feature>
<proteinExistence type="predicted"/>
<dbReference type="RefSeq" id="WP_024330860.1">
    <property type="nucleotide sequence ID" value="NZ_JASOXK010000011.1"/>
</dbReference>
<evidence type="ECO:0000256" key="6">
    <source>
        <dbReference type="SAM" id="Phobius"/>
    </source>
</evidence>
<sequence>MAKSVTGEKSVEDLSRLHRIFLLVLVSMGSSIIYTPAYLKNVFYDPLIKALDATNAQIGQLLAAYALTATICYLPSGIVADKIRVRTLSWVGFIGTAALTFVYAFLPSIAVLYIVFVGMGVTSILIWWGVRFKLVRLISEESEYSRNIGISYGIYGAAGLIVGLVIMWIVQTLFANSTVQGVRAMLIFLGVIIALLGVFSYLFIPRFKGEIDPTKSSFDLGEVLSALKNPVVWLAAGCMFFVYFYYTGINYTTPYFKDVMGASLGVVSFVSIVRTYGVTLLSGPIFGTVAEKVGSPSKVIVGGSVVVVAGLLGFTVLPAKPASAIIAAVIMIVLGFLANGVFGVVSSQLTEGKVPLTIFGTATGLLSVIGFLPDSFSSVWFGAMIDHQGNDAYRGIFLILAASAVIAALFAVALLIYVSRNKAKLAAAQEQAAEAVVEHVQEATNA</sequence>
<protein>
    <submittedName>
        <fullName evidence="8">MFS transporter</fullName>
    </submittedName>
</protein>